<evidence type="ECO:0000256" key="12">
    <source>
        <dbReference type="ARBA" id="ARBA00034808"/>
    </source>
</evidence>
<dbReference type="PANTHER" id="PTHR11070">
    <property type="entry name" value="UVRD / RECB / PCRA DNA HELICASE FAMILY MEMBER"/>
    <property type="match status" value="1"/>
</dbReference>
<dbReference type="PANTHER" id="PTHR11070:SF48">
    <property type="entry name" value="ATP-DEPENDENT HELICASE_NUCLEASE SUBUNIT A"/>
    <property type="match status" value="1"/>
</dbReference>
<dbReference type="GO" id="GO:0000725">
    <property type="term" value="P:recombinational repair"/>
    <property type="evidence" value="ECO:0007669"/>
    <property type="project" value="TreeGrafter"/>
</dbReference>
<evidence type="ECO:0000259" key="16">
    <source>
        <dbReference type="PROSITE" id="PS51217"/>
    </source>
</evidence>
<dbReference type="AlphaFoldDB" id="A0A9D0ZGF6"/>
<dbReference type="EC" id="5.6.2.4" evidence="12"/>
<dbReference type="InterPro" id="IPR014016">
    <property type="entry name" value="UvrD-like_ATP-bd"/>
</dbReference>
<dbReference type="Pfam" id="PF12705">
    <property type="entry name" value="PDDEXK_1"/>
    <property type="match status" value="1"/>
</dbReference>
<evidence type="ECO:0000256" key="1">
    <source>
        <dbReference type="ARBA" id="ARBA00022722"/>
    </source>
</evidence>
<protein>
    <recommendedName>
        <fullName evidence="12">DNA 3'-5' helicase</fullName>
        <ecNumber evidence="12">5.6.2.4</ecNumber>
    </recommendedName>
</protein>
<feature type="domain" description="UvrD-like helicase ATP-binding" evidence="15">
    <location>
        <begin position="4"/>
        <end position="466"/>
    </location>
</feature>
<evidence type="ECO:0000256" key="13">
    <source>
        <dbReference type="ARBA" id="ARBA00048988"/>
    </source>
</evidence>
<keyword evidence="9" id="KW-0234">DNA repair</keyword>
<evidence type="ECO:0000313" key="17">
    <source>
        <dbReference type="EMBL" id="HIQ78976.1"/>
    </source>
</evidence>
<keyword evidence="8" id="KW-0238">DNA-binding</keyword>
<reference evidence="17" key="2">
    <citation type="journal article" date="2021" name="PeerJ">
        <title>Extensive microbial diversity within the chicken gut microbiome revealed by metagenomics and culture.</title>
        <authorList>
            <person name="Gilroy R."/>
            <person name="Ravi A."/>
            <person name="Getino M."/>
            <person name="Pursley I."/>
            <person name="Horton D.L."/>
            <person name="Alikhan N.F."/>
            <person name="Baker D."/>
            <person name="Gharbi K."/>
            <person name="Hall N."/>
            <person name="Watson M."/>
            <person name="Adriaenssens E.M."/>
            <person name="Foster-Nyarko E."/>
            <person name="Jarju S."/>
            <person name="Secka A."/>
            <person name="Antonio M."/>
            <person name="Oren A."/>
            <person name="Chaudhuri R.R."/>
            <person name="La Ragione R."/>
            <person name="Hildebrand F."/>
            <person name="Pallen M.J."/>
        </authorList>
    </citation>
    <scope>NUCLEOTIDE SEQUENCE</scope>
    <source>
        <strain evidence="17">ChiBcolR7-354</strain>
    </source>
</reference>
<evidence type="ECO:0000256" key="14">
    <source>
        <dbReference type="PROSITE-ProRule" id="PRU00560"/>
    </source>
</evidence>
<evidence type="ECO:0000256" key="2">
    <source>
        <dbReference type="ARBA" id="ARBA00022741"/>
    </source>
</evidence>
<dbReference type="InterPro" id="IPR038726">
    <property type="entry name" value="PDDEXK_AddAB-type"/>
</dbReference>
<reference evidence="17" key="1">
    <citation type="submission" date="2020-10" db="EMBL/GenBank/DDBJ databases">
        <authorList>
            <person name="Gilroy R."/>
        </authorList>
    </citation>
    <scope>NUCLEOTIDE SEQUENCE</scope>
    <source>
        <strain evidence="17">ChiBcolR7-354</strain>
    </source>
</reference>
<feature type="domain" description="UvrD-like helicase C-terminal" evidence="16">
    <location>
        <begin position="493"/>
        <end position="770"/>
    </location>
</feature>
<evidence type="ECO:0000256" key="7">
    <source>
        <dbReference type="ARBA" id="ARBA00022840"/>
    </source>
</evidence>
<dbReference type="InterPro" id="IPR000212">
    <property type="entry name" value="DNA_helicase_UvrD/REP"/>
</dbReference>
<comment type="caution">
    <text evidence="17">The sequence shown here is derived from an EMBL/GenBank/DDBJ whole genome shotgun (WGS) entry which is preliminary data.</text>
</comment>
<evidence type="ECO:0000259" key="15">
    <source>
        <dbReference type="PROSITE" id="PS51198"/>
    </source>
</evidence>
<keyword evidence="10" id="KW-0413">Isomerase</keyword>
<evidence type="ECO:0000256" key="9">
    <source>
        <dbReference type="ARBA" id="ARBA00023204"/>
    </source>
</evidence>
<evidence type="ECO:0000256" key="10">
    <source>
        <dbReference type="ARBA" id="ARBA00023235"/>
    </source>
</evidence>
<evidence type="ECO:0000256" key="5">
    <source>
        <dbReference type="ARBA" id="ARBA00022806"/>
    </source>
</evidence>
<dbReference type="Gene3D" id="1.10.486.10">
    <property type="entry name" value="PCRA, domain 4"/>
    <property type="match status" value="1"/>
</dbReference>
<dbReference type="InterPro" id="IPR027417">
    <property type="entry name" value="P-loop_NTPase"/>
</dbReference>
<evidence type="ECO:0000256" key="6">
    <source>
        <dbReference type="ARBA" id="ARBA00022839"/>
    </source>
</evidence>
<comment type="catalytic activity">
    <reaction evidence="13">
        <text>ATP + H2O = ADP + phosphate + H(+)</text>
        <dbReference type="Rhea" id="RHEA:13065"/>
        <dbReference type="ChEBI" id="CHEBI:15377"/>
        <dbReference type="ChEBI" id="CHEBI:15378"/>
        <dbReference type="ChEBI" id="CHEBI:30616"/>
        <dbReference type="ChEBI" id="CHEBI:43474"/>
        <dbReference type="ChEBI" id="CHEBI:456216"/>
        <dbReference type="EC" id="5.6.2.4"/>
    </reaction>
</comment>
<comment type="catalytic activity">
    <reaction evidence="11">
        <text>Couples ATP hydrolysis with the unwinding of duplex DNA by translocating in the 3'-5' direction.</text>
        <dbReference type="EC" id="5.6.2.4"/>
    </reaction>
</comment>
<dbReference type="InterPro" id="IPR014017">
    <property type="entry name" value="DNA_helicase_UvrD-like_C"/>
</dbReference>
<dbReference type="GO" id="GO:0005829">
    <property type="term" value="C:cytosol"/>
    <property type="evidence" value="ECO:0007669"/>
    <property type="project" value="TreeGrafter"/>
</dbReference>
<name>A0A9D0ZGF6_9FIRM</name>
<dbReference type="SUPFAM" id="SSF52980">
    <property type="entry name" value="Restriction endonuclease-like"/>
    <property type="match status" value="1"/>
</dbReference>
<keyword evidence="1" id="KW-0540">Nuclease</keyword>
<dbReference type="Pfam" id="PF00580">
    <property type="entry name" value="UvrD-helicase"/>
    <property type="match status" value="1"/>
</dbReference>
<feature type="binding site" evidence="14">
    <location>
        <begin position="25"/>
        <end position="32"/>
    </location>
    <ligand>
        <name>ATP</name>
        <dbReference type="ChEBI" id="CHEBI:30616"/>
    </ligand>
</feature>
<keyword evidence="2 14" id="KW-0547">Nucleotide-binding</keyword>
<evidence type="ECO:0000256" key="8">
    <source>
        <dbReference type="ARBA" id="ARBA00023125"/>
    </source>
</evidence>
<keyword evidence="7 14" id="KW-0067">ATP-binding</keyword>
<dbReference type="Proteomes" id="UP000824262">
    <property type="component" value="Unassembled WGS sequence"/>
</dbReference>
<evidence type="ECO:0000256" key="11">
    <source>
        <dbReference type="ARBA" id="ARBA00034617"/>
    </source>
</evidence>
<proteinExistence type="predicted"/>
<evidence type="ECO:0000256" key="4">
    <source>
        <dbReference type="ARBA" id="ARBA00022801"/>
    </source>
</evidence>
<keyword evidence="6" id="KW-0269">Exonuclease</keyword>
<dbReference type="GO" id="GO:0033202">
    <property type="term" value="C:DNA helicase complex"/>
    <property type="evidence" value="ECO:0007669"/>
    <property type="project" value="TreeGrafter"/>
</dbReference>
<dbReference type="Gene3D" id="3.40.50.300">
    <property type="entry name" value="P-loop containing nucleotide triphosphate hydrolases"/>
    <property type="match status" value="4"/>
</dbReference>
<organism evidence="17 18">
    <name type="scientific">Candidatus Scatomorpha intestinavium</name>
    <dbReference type="NCBI Taxonomy" id="2840922"/>
    <lineage>
        <taxon>Bacteria</taxon>
        <taxon>Bacillati</taxon>
        <taxon>Bacillota</taxon>
        <taxon>Clostridia</taxon>
        <taxon>Eubacteriales</taxon>
        <taxon>Candidatus Scatomorpha</taxon>
    </lineage>
</organism>
<keyword evidence="4 14" id="KW-0378">Hydrolase</keyword>
<keyword evidence="5 14" id="KW-0347">Helicase</keyword>
<dbReference type="GO" id="GO:0004527">
    <property type="term" value="F:exonuclease activity"/>
    <property type="evidence" value="ECO:0007669"/>
    <property type="project" value="UniProtKB-KW"/>
</dbReference>
<evidence type="ECO:0000256" key="3">
    <source>
        <dbReference type="ARBA" id="ARBA00022763"/>
    </source>
</evidence>
<dbReference type="GO" id="GO:0003677">
    <property type="term" value="F:DNA binding"/>
    <property type="evidence" value="ECO:0007669"/>
    <property type="project" value="UniProtKB-KW"/>
</dbReference>
<dbReference type="PROSITE" id="PS51217">
    <property type="entry name" value="UVRD_HELICASE_CTER"/>
    <property type="match status" value="1"/>
</dbReference>
<gene>
    <name evidence="17" type="ORF">IAB77_06925</name>
</gene>
<sequence>MAEFTPTEGQRLAIEDTGGEILVSAAAGSGKTRVLTERLLRLVEAGTDIDAFLVITFTKAAAAELRGRIAAALGERAQQSALSKRLRRQAALVQSAQIGTIHGFCASILREYAHEAGIAPDFSIADEDRAGELRAIALERVLEDNYERAEPLFLSLADTVGAGRDDRRLSELVLRLYDKLQSHARPGDWAREQSEMLENLPQDALDTPCGAELMRSAQDTALYWAGEMDALIERMAGDERLEKAYKESLAATSAGLHRFAAEGGAGWDEARACLPVPFPRVGHFKGSAEDEEARFIKARRESCKKAVGKLSTLFAEDSAKLLGDLARTAGPMRALLALLMEFDARYSAEKRRRSLLDYADLEHMAARLLTDAEGNPTRAAREISRRYDGVMVDEYQDVSRVQDLIIRAVSRSGRNLFMVGDVKQSIYRFRLADPTIFLEKYLSYADAPAPEGVPRRIFLSDNFRSRREIVGAVNAVFGCIMSGRLGELDYDERAALRAAGRFEGSVPLPEIRAVAVPEADEEGERPAKTECEAAEAAKTIRSLIEGGAEVTENGVRRAARYGDVAILLRSANVSGAAYRRALERAGVPVQSGAAEGFFSSPDVKTMLSVLSVIDNPRRDVPLIAVLSSPFFGFTPDDLAAVRMHGEEGDGFYDCLLKAAQDDPRCRAFLDGLDAMRSFARDAELPELFREVYSRLDVFALCSAMPDGAERRSQLVRLYELAKRFEATLWRGLHRFLGWLRLMEERGEEPMPSSMAESGAVTVMSIHRSKGLEFPIVLLCDTARRFNRQDSSIAVLMHPELGLGPKLTDTARGIEYPTIARRAIARRIERETLSEEMRLLYVAMTRAKERLIITCALRDPEKELEKLAPAVSNPMAAEVLAGMSSPAQWLISAALADGGKHIALTTVFPGGEAREVLPQPEQAPGDAEASAGEAEAEYEKLRAALGWEYPFRRAEALPSKVTATELKSLYIPDEEAQPLPPRAKRLFRRPEIGASGKKPDAAERGTATHLALRYIDLAAAAESGGAARELERLSSEGRLSPEEAAAVDAGAVERLARSETGRLIINAPEALREFPFSVLCPARELFPDAPEGEEILLQGVTDCCVVEPDGITIIDYKTDRVDAGMARERAAEYLPQLDAYAYALSRVTEKPVKRRIVYFLHCSAAVEL</sequence>
<dbReference type="Gene3D" id="3.90.320.10">
    <property type="match status" value="1"/>
</dbReference>
<keyword evidence="3" id="KW-0227">DNA damage</keyword>
<dbReference type="EMBL" id="DVGA01000069">
    <property type="protein sequence ID" value="HIQ78976.1"/>
    <property type="molecule type" value="Genomic_DNA"/>
</dbReference>
<dbReference type="Pfam" id="PF13361">
    <property type="entry name" value="UvrD_C"/>
    <property type="match status" value="1"/>
</dbReference>
<dbReference type="PROSITE" id="PS51198">
    <property type="entry name" value="UVRD_HELICASE_ATP_BIND"/>
    <property type="match status" value="1"/>
</dbReference>
<dbReference type="InterPro" id="IPR011604">
    <property type="entry name" value="PDDEXK-like_dom_sf"/>
</dbReference>
<evidence type="ECO:0000313" key="18">
    <source>
        <dbReference type="Proteomes" id="UP000824262"/>
    </source>
</evidence>
<accession>A0A9D0ZGF6</accession>
<dbReference type="CDD" id="cd17932">
    <property type="entry name" value="DEXQc_UvrD"/>
    <property type="match status" value="1"/>
</dbReference>
<dbReference type="InterPro" id="IPR011335">
    <property type="entry name" value="Restrct_endonuc-II-like"/>
</dbReference>
<dbReference type="GO" id="GO:0043138">
    <property type="term" value="F:3'-5' DNA helicase activity"/>
    <property type="evidence" value="ECO:0007669"/>
    <property type="project" value="UniProtKB-EC"/>
</dbReference>
<dbReference type="GO" id="GO:0005524">
    <property type="term" value="F:ATP binding"/>
    <property type="evidence" value="ECO:0007669"/>
    <property type="project" value="UniProtKB-UniRule"/>
</dbReference>
<dbReference type="SUPFAM" id="SSF52540">
    <property type="entry name" value="P-loop containing nucleoside triphosphate hydrolases"/>
    <property type="match status" value="1"/>
</dbReference>